<dbReference type="GO" id="GO:0005737">
    <property type="term" value="C:cytoplasm"/>
    <property type="evidence" value="ECO:0007669"/>
    <property type="project" value="TreeGrafter"/>
</dbReference>
<dbReference type="EMBL" id="LAJF01000076">
    <property type="protein sequence ID" value="KKB84424.1"/>
    <property type="molecule type" value="Genomic_DNA"/>
</dbReference>
<dbReference type="SUPFAM" id="SSF56529">
    <property type="entry name" value="FAH"/>
    <property type="match status" value="1"/>
</dbReference>
<organism evidence="3 5">
    <name type="scientific">Devosia limi DSM 17137</name>
    <dbReference type="NCBI Taxonomy" id="1121477"/>
    <lineage>
        <taxon>Bacteria</taxon>
        <taxon>Pseudomonadati</taxon>
        <taxon>Pseudomonadota</taxon>
        <taxon>Alphaproteobacteria</taxon>
        <taxon>Hyphomicrobiales</taxon>
        <taxon>Devosiaceae</taxon>
        <taxon>Devosia</taxon>
    </lineage>
</organism>
<gene>
    <name evidence="4" type="ORF">SAMN02745223_03084</name>
    <name evidence="3" type="ORF">VW29_10755</name>
</gene>
<dbReference type="PANTHER" id="PTHR30143">
    <property type="entry name" value="ACID HYDRATASE"/>
    <property type="match status" value="1"/>
</dbReference>
<dbReference type="InterPro" id="IPR050772">
    <property type="entry name" value="Hydratase-Decarb/MhpD_sf"/>
</dbReference>
<evidence type="ECO:0000256" key="1">
    <source>
        <dbReference type="ARBA" id="ARBA00023239"/>
    </source>
</evidence>
<dbReference type="Pfam" id="PF01557">
    <property type="entry name" value="FAA_hydrolase"/>
    <property type="match status" value="1"/>
</dbReference>
<feature type="domain" description="Fumarylacetoacetase-like C-terminal" evidence="2">
    <location>
        <begin position="88"/>
        <end position="253"/>
    </location>
</feature>
<dbReference type="GO" id="GO:0008684">
    <property type="term" value="F:2-oxopent-4-enoate hydratase activity"/>
    <property type="evidence" value="ECO:0007669"/>
    <property type="project" value="TreeGrafter"/>
</dbReference>
<reference evidence="4 6" key="2">
    <citation type="submission" date="2016-11" db="EMBL/GenBank/DDBJ databases">
        <authorList>
            <person name="Jaros S."/>
            <person name="Januszkiewicz K."/>
            <person name="Wedrychowicz H."/>
        </authorList>
    </citation>
    <scope>NUCLEOTIDE SEQUENCE [LARGE SCALE GENOMIC DNA]</scope>
    <source>
        <strain evidence="4 6">DSM 17137</strain>
    </source>
</reference>
<evidence type="ECO:0000259" key="2">
    <source>
        <dbReference type="Pfam" id="PF01557"/>
    </source>
</evidence>
<dbReference type="EMBL" id="FQVC01000010">
    <property type="protein sequence ID" value="SHF60510.1"/>
    <property type="molecule type" value="Genomic_DNA"/>
</dbReference>
<dbReference type="InterPro" id="IPR036663">
    <property type="entry name" value="Fumarylacetoacetase_C_sf"/>
</dbReference>
<dbReference type="RefSeq" id="WP_046135307.1">
    <property type="nucleotide sequence ID" value="NZ_FQVC01000010.1"/>
</dbReference>
<dbReference type="Proteomes" id="UP000184533">
    <property type="component" value="Unassembled WGS sequence"/>
</dbReference>
<reference evidence="3 5" key="1">
    <citation type="submission" date="2015-03" db="EMBL/GenBank/DDBJ databases">
        <authorList>
            <person name="Hassan Y.I."/>
            <person name="Lepp D."/>
            <person name="Zhou T."/>
        </authorList>
    </citation>
    <scope>NUCLEOTIDE SEQUENCE [LARGE SCALE GENOMIC DNA]</scope>
    <source>
        <strain evidence="3 5">DSM 17137</strain>
    </source>
</reference>
<keyword evidence="1" id="KW-0456">Lyase</keyword>
<evidence type="ECO:0000313" key="4">
    <source>
        <dbReference type="EMBL" id="SHF60510.1"/>
    </source>
</evidence>
<dbReference type="PATRIC" id="fig|1121477.3.peg.3283"/>
<dbReference type="PANTHER" id="PTHR30143:SF0">
    <property type="entry name" value="2-KETO-4-PENTENOATE HYDRATASE"/>
    <property type="match status" value="1"/>
</dbReference>
<proteinExistence type="predicted"/>
<name>A0A0F5LQK0_9HYPH</name>
<dbReference type="OrthoDB" id="9792137at2"/>
<evidence type="ECO:0000313" key="3">
    <source>
        <dbReference type="EMBL" id="KKB84424.1"/>
    </source>
</evidence>
<dbReference type="Gene3D" id="3.90.850.10">
    <property type="entry name" value="Fumarylacetoacetase-like, C-terminal domain"/>
    <property type="match status" value="1"/>
</dbReference>
<sequence>MTDLERLAAIVDDAALNANAIPQFSEHSPLSVADGYAVQALSMQRRYARGDRRVGIKMGFTSRAKQVQMGLDDLIWGHLTETMRMQEGGSISMAHYVHPRVEPEIAYLIKHELAGNISPLEAINGVAGIACAMEVIDSRYANFKFDAGDVVADNTSAAGFVIGDWHPPDTDVTNLGIVLNINGRPKQIGSSASILGNPSRALVAAIRLAAENGEPLQPGDIVLAGSATAAVELSVGDHVEAQFETLGSVCFSVRE</sequence>
<dbReference type="STRING" id="1121477.SAMN02745223_03084"/>
<keyword evidence="5" id="KW-1185">Reference proteome</keyword>
<evidence type="ECO:0000313" key="5">
    <source>
        <dbReference type="Proteomes" id="UP000033608"/>
    </source>
</evidence>
<dbReference type="AlphaFoldDB" id="A0A0F5LQK0"/>
<accession>A0A0F5LQK0</accession>
<evidence type="ECO:0000313" key="6">
    <source>
        <dbReference type="Proteomes" id="UP000184533"/>
    </source>
</evidence>
<dbReference type="InterPro" id="IPR011234">
    <property type="entry name" value="Fumarylacetoacetase-like_C"/>
</dbReference>
<protein>
    <submittedName>
        <fullName evidence="4">2-oxo-3-hexenedioate decarboxylase</fullName>
    </submittedName>
    <submittedName>
        <fullName evidence="3">4-oxalocrotonate decarboxylase</fullName>
    </submittedName>
</protein>
<dbReference type="Proteomes" id="UP000033608">
    <property type="component" value="Unassembled WGS sequence"/>
</dbReference>